<feature type="domain" description="Nephrocystin 3-like N-terminal" evidence="2">
    <location>
        <begin position="346"/>
        <end position="526"/>
    </location>
</feature>
<evidence type="ECO:0000313" key="5">
    <source>
        <dbReference type="Proteomes" id="UP000243515"/>
    </source>
</evidence>
<dbReference type="OrthoDB" id="443402at2759"/>
<dbReference type="InterPro" id="IPR056884">
    <property type="entry name" value="NPHP3-like_N"/>
</dbReference>
<sequence length="1039" mass="118646">MESGNVTTVKDLGFTILADPEDAQVDIVLLHGLQGHPQKTWAYFPPEKKKLFRRLRIFQRMNKAARSNATGFFWPYDILPGDFPRARIMTYGYDSHVTHWFKGPAMQLDIDQYGKSLLNAIEARRRDDSKRPLIFIVHSLGGLIAIRQSKNSNEERFMNVYNSIQSLVFLGTPHRGGSYLELGLTASKIAALAGFNINDRLIRNLSFASSTARILQDEFVRFLQKQRPTVFTFQEGQGLTGFGPLSGKVVEDFSSALDYVHEQKDTIAANHMDMCRFKGGDDDGYIKIKDALSLAMSNVLQETTATGPYQNSQNHQIPYNSDEIIKSLYFPDTEERFQQVEEAYTGTCDWIFHEEIGFSEWLRTGSGIFWIQGKPASGKSVLMKSLISDPRTLENLLQNNSTRQWICIEFFFNSGGNQTQRSLSGLVGHVLYQILKHAPALSEFVAPVYQDVVRLKIDWSLQNLQLAAMNTVSQQKVPINLCLFVDALDEHESREQNDHLQVFTFLKKFIESNSPTVKTMLCLSSRPEPIFKDLFSKFPSTRLQEHSDDDISTYVNGRMKEYLSSRGDLMGDSKCSTILRNMCKEIIRRAHGVFLWVKLVVTMTIESLVDGNSVEEVEVFLQKIPDDLFKLYSLILDKLRQNYMLDAFKMLQIADAAAEPLSISDFILATDFAHDPEYNWRTPGEEAMERRLYSRCRGFLEVRTSGEEGLKVVQFLHKSAQDFLRETEYLKTMQQQLSLGPDEIGHVYLLRFIVYRIIKDGQYRYTGSPVFYHARMVEQILGKPVIGPLDELGSFIDRNRHARRFFWSARTPAGVTFLGLAINEGLTLYVKSVLQRKTNVVNLDNGLPVLHYLVIPRNAKLEAPPENMLNTLLDFGADIDAEFQGLSAVAFGVSILDGMKGALYGFPGLELVLKSGCNPDSPKRRQNSPPLDQEFVEQNWPLARAMRRNSYNAQFMKLLLDYGSDIDLLSDKDLEYIGERVDIKAPTLKEWERENRKVARAIIDVYKDRKYPKEWADIKQVMESHIWDSIRQGITDIIE</sequence>
<evidence type="ECO:0000313" key="4">
    <source>
        <dbReference type="EMBL" id="OXV10167.1"/>
    </source>
</evidence>
<evidence type="ECO:0000256" key="1">
    <source>
        <dbReference type="ARBA" id="ARBA00022737"/>
    </source>
</evidence>
<dbReference type="Gene3D" id="3.40.50.1820">
    <property type="entry name" value="alpha/beta hydrolase"/>
    <property type="match status" value="1"/>
</dbReference>
<dbReference type="Pfam" id="PF25053">
    <property type="entry name" value="DUF7791"/>
    <property type="match status" value="1"/>
</dbReference>
<proteinExistence type="predicted"/>
<dbReference type="AlphaFoldDB" id="A0A232M264"/>
<evidence type="ECO:0000259" key="3">
    <source>
        <dbReference type="Pfam" id="PF25053"/>
    </source>
</evidence>
<dbReference type="SUPFAM" id="SSF53474">
    <property type="entry name" value="alpha/beta-Hydrolases"/>
    <property type="match status" value="1"/>
</dbReference>
<name>A0A232M264_9EURO</name>
<gene>
    <name evidence="4" type="ORF">Egran_02070</name>
</gene>
<organism evidence="4 5">
    <name type="scientific">Elaphomyces granulatus</name>
    <dbReference type="NCBI Taxonomy" id="519963"/>
    <lineage>
        <taxon>Eukaryota</taxon>
        <taxon>Fungi</taxon>
        <taxon>Dikarya</taxon>
        <taxon>Ascomycota</taxon>
        <taxon>Pezizomycotina</taxon>
        <taxon>Eurotiomycetes</taxon>
        <taxon>Eurotiomycetidae</taxon>
        <taxon>Eurotiales</taxon>
        <taxon>Elaphomycetaceae</taxon>
        <taxon>Elaphomyces</taxon>
    </lineage>
</organism>
<dbReference type="Proteomes" id="UP000243515">
    <property type="component" value="Unassembled WGS sequence"/>
</dbReference>
<dbReference type="InterPro" id="IPR027417">
    <property type="entry name" value="P-loop_NTPase"/>
</dbReference>
<dbReference type="Pfam" id="PF24883">
    <property type="entry name" value="NPHP3_N"/>
    <property type="match status" value="1"/>
</dbReference>
<accession>A0A232M264</accession>
<dbReference type="Gene3D" id="1.25.40.20">
    <property type="entry name" value="Ankyrin repeat-containing domain"/>
    <property type="match status" value="1"/>
</dbReference>
<dbReference type="PANTHER" id="PTHR10039:SF5">
    <property type="entry name" value="NACHT DOMAIN-CONTAINING PROTEIN"/>
    <property type="match status" value="1"/>
</dbReference>
<feature type="domain" description="DUF7791" evidence="3">
    <location>
        <begin position="686"/>
        <end position="737"/>
    </location>
</feature>
<dbReference type="InterPro" id="IPR056693">
    <property type="entry name" value="DUF7791"/>
</dbReference>
<dbReference type="SUPFAM" id="SSF48403">
    <property type="entry name" value="Ankyrin repeat"/>
    <property type="match status" value="1"/>
</dbReference>
<protein>
    <submittedName>
        <fullName evidence="4">Uncharacterized protein</fullName>
    </submittedName>
</protein>
<dbReference type="PANTHER" id="PTHR10039">
    <property type="entry name" value="AMELOGENIN"/>
    <property type="match status" value="1"/>
</dbReference>
<dbReference type="SUPFAM" id="SSF52540">
    <property type="entry name" value="P-loop containing nucleoside triphosphate hydrolases"/>
    <property type="match status" value="1"/>
</dbReference>
<reference evidence="4 5" key="1">
    <citation type="journal article" date="2015" name="Environ. Microbiol.">
        <title>Metagenome sequence of Elaphomyces granulatus from sporocarp tissue reveals Ascomycota ectomycorrhizal fingerprints of genome expansion and a Proteobacteria-rich microbiome.</title>
        <authorList>
            <person name="Quandt C.A."/>
            <person name="Kohler A."/>
            <person name="Hesse C.N."/>
            <person name="Sharpton T.J."/>
            <person name="Martin F."/>
            <person name="Spatafora J.W."/>
        </authorList>
    </citation>
    <scope>NUCLEOTIDE SEQUENCE [LARGE SCALE GENOMIC DNA]</scope>
    <source>
        <strain evidence="4 5">OSC145934</strain>
    </source>
</reference>
<comment type="caution">
    <text evidence="4">The sequence shown here is derived from an EMBL/GenBank/DDBJ whole genome shotgun (WGS) entry which is preliminary data.</text>
</comment>
<keyword evidence="5" id="KW-1185">Reference proteome</keyword>
<keyword evidence="1" id="KW-0677">Repeat</keyword>
<dbReference type="InterPro" id="IPR036770">
    <property type="entry name" value="Ankyrin_rpt-contain_sf"/>
</dbReference>
<evidence type="ECO:0000259" key="2">
    <source>
        <dbReference type="Pfam" id="PF24883"/>
    </source>
</evidence>
<dbReference type="InterPro" id="IPR029058">
    <property type="entry name" value="AB_hydrolase_fold"/>
</dbReference>
<dbReference type="EMBL" id="NPHW01003098">
    <property type="protein sequence ID" value="OXV10167.1"/>
    <property type="molecule type" value="Genomic_DNA"/>
</dbReference>